<protein>
    <submittedName>
        <fullName evidence="1">Uncharacterized protein</fullName>
    </submittedName>
</protein>
<dbReference type="EMBL" id="AFAY01000056">
    <property type="protein sequence ID" value="EGF06036.1"/>
    <property type="molecule type" value="Genomic_DNA"/>
</dbReference>
<evidence type="ECO:0000313" key="2">
    <source>
        <dbReference type="Proteomes" id="UP000004105"/>
    </source>
</evidence>
<organism evidence="1 2">
    <name type="scientific">Neisseria bacilliformis ATCC BAA-1200</name>
    <dbReference type="NCBI Taxonomy" id="888742"/>
    <lineage>
        <taxon>Bacteria</taxon>
        <taxon>Pseudomonadati</taxon>
        <taxon>Pseudomonadota</taxon>
        <taxon>Betaproteobacteria</taxon>
        <taxon>Neisseriales</taxon>
        <taxon>Neisseriaceae</taxon>
        <taxon>Neisseria</taxon>
    </lineage>
</organism>
<dbReference type="AlphaFoldDB" id="F2BGQ7"/>
<gene>
    <name evidence="1" type="ORF">HMPREF9123_2914</name>
</gene>
<reference evidence="1 2" key="1">
    <citation type="submission" date="2011-02" db="EMBL/GenBank/DDBJ databases">
        <authorList>
            <person name="Muzny D."/>
            <person name="Qin X."/>
            <person name="Deng J."/>
            <person name="Jiang H."/>
            <person name="Liu Y."/>
            <person name="Qu J."/>
            <person name="Song X.-Z."/>
            <person name="Zhang L."/>
            <person name="Thornton R."/>
            <person name="Coyle M."/>
            <person name="Francisco L."/>
            <person name="Jackson L."/>
            <person name="Javaid M."/>
            <person name="Korchina V."/>
            <person name="Kovar C."/>
            <person name="Mata R."/>
            <person name="Mathew T."/>
            <person name="Ngo R."/>
            <person name="Nguyen L."/>
            <person name="Nguyen N."/>
            <person name="Okwuonu G."/>
            <person name="Ongeri F."/>
            <person name="Pham C."/>
            <person name="Simmons D."/>
            <person name="Wilczek-Boney K."/>
            <person name="Hale W."/>
            <person name="Jakkamsetti A."/>
            <person name="Pham P."/>
            <person name="Ruth R."/>
            <person name="San Lucas F."/>
            <person name="Warren J."/>
            <person name="Zhang J."/>
            <person name="Zhao Z."/>
            <person name="Zhou C."/>
            <person name="Zhu D."/>
            <person name="Lee S."/>
            <person name="Bess C."/>
            <person name="Blankenburg K."/>
            <person name="Forbes L."/>
            <person name="Fu Q."/>
            <person name="Gubbala S."/>
            <person name="Hirani K."/>
            <person name="Jayaseelan J.C."/>
            <person name="Lara F."/>
            <person name="Munidasa M."/>
            <person name="Palculict T."/>
            <person name="Patil S."/>
            <person name="Pu L.-L."/>
            <person name="Saada N."/>
            <person name="Tang L."/>
            <person name="Weissenberger G."/>
            <person name="Zhu Y."/>
            <person name="Hemphill L."/>
            <person name="Shang Y."/>
            <person name="Youmans B."/>
            <person name="Ayvaz T."/>
            <person name="Ross M."/>
            <person name="Santibanez J."/>
            <person name="Aqrawi P."/>
            <person name="Gross S."/>
            <person name="Joshi V."/>
            <person name="Fowler G."/>
            <person name="Nazareth L."/>
            <person name="Reid J."/>
            <person name="Worley K."/>
            <person name="Petrosino J."/>
            <person name="Highlander S."/>
            <person name="Gibbs R."/>
        </authorList>
    </citation>
    <scope>NUCLEOTIDE SEQUENCE [LARGE SCALE GENOMIC DNA]</scope>
    <source>
        <strain evidence="1 2">ATCC BAA-1200</strain>
    </source>
</reference>
<dbReference type="HOGENOM" id="CLU_2753692_0_0_4"/>
<evidence type="ECO:0000313" key="1">
    <source>
        <dbReference type="EMBL" id="EGF06036.1"/>
    </source>
</evidence>
<comment type="caution">
    <text evidence="1">The sequence shown here is derived from an EMBL/GenBank/DDBJ whole genome shotgun (WGS) entry which is preliminary data.</text>
</comment>
<accession>F2BGQ7</accession>
<sequence length="70" mass="7887">MFPANPKPRAWLRHTPYLGSRGRLKSVFRKRHPRTGGDGLNPLWLGAAWLRFAIRVMRPSAAGVSCFEAV</sequence>
<name>F2BGQ7_9NEIS</name>
<proteinExistence type="predicted"/>
<keyword evidence="2" id="KW-1185">Reference proteome</keyword>
<dbReference type="Proteomes" id="UP000004105">
    <property type="component" value="Unassembled WGS sequence"/>
</dbReference>